<keyword evidence="7" id="KW-0965">Cell junction</keyword>
<dbReference type="Gene3D" id="1.20.140.150">
    <property type="match status" value="1"/>
</dbReference>
<evidence type="ECO:0000256" key="3">
    <source>
        <dbReference type="ARBA" id="ARBA00008295"/>
    </source>
</evidence>
<organism evidence="11 12">
    <name type="scientific">Mugilogobius chulae</name>
    <name type="common">yellowstripe goby</name>
    <dbReference type="NCBI Taxonomy" id="88201"/>
    <lineage>
        <taxon>Eukaryota</taxon>
        <taxon>Metazoa</taxon>
        <taxon>Chordata</taxon>
        <taxon>Craniata</taxon>
        <taxon>Vertebrata</taxon>
        <taxon>Euteleostomi</taxon>
        <taxon>Actinopterygii</taxon>
        <taxon>Neopterygii</taxon>
        <taxon>Teleostei</taxon>
        <taxon>Neoteleostei</taxon>
        <taxon>Acanthomorphata</taxon>
        <taxon>Gobiaria</taxon>
        <taxon>Gobiiformes</taxon>
        <taxon>Gobioidei</taxon>
        <taxon>Gobiidae</taxon>
        <taxon>Gobionellinae</taxon>
        <taxon>Mugilogobius</taxon>
    </lineage>
</organism>
<comment type="caution">
    <text evidence="11">The sequence shown here is derived from an EMBL/GenBank/DDBJ whole genome shotgun (WGS) entry which is preliminary data.</text>
</comment>
<evidence type="ECO:0008006" key="13">
    <source>
        <dbReference type="Google" id="ProtNLM"/>
    </source>
</evidence>
<evidence type="ECO:0000256" key="9">
    <source>
        <dbReference type="ARBA" id="ARBA00023136"/>
    </source>
</evidence>
<feature type="transmembrane region" description="Helical" evidence="10">
    <location>
        <begin position="12"/>
        <end position="31"/>
    </location>
</feature>
<dbReference type="GO" id="GO:0005886">
    <property type="term" value="C:plasma membrane"/>
    <property type="evidence" value="ECO:0007669"/>
    <property type="project" value="UniProtKB-SubCell"/>
</dbReference>
<dbReference type="GO" id="GO:0005198">
    <property type="term" value="F:structural molecule activity"/>
    <property type="evidence" value="ECO:0007669"/>
    <property type="project" value="InterPro"/>
</dbReference>
<keyword evidence="9 10" id="KW-0472">Membrane</keyword>
<name>A0AAW0PPD8_9GOBI</name>
<keyword evidence="6 10" id="KW-0812">Transmembrane</keyword>
<protein>
    <recommendedName>
        <fullName evidence="13">Claudin</fullName>
    </recommendedName>
</protein>
<feature type="transmembrane region" description="Helical" evidence="10">
    <location>
        <begin position="111"/>
        <end position="133"/>
    </location>
</feature>
<evidence type="ECO:0000256" key="5">
    <source>
        <dbReference type="ARBA" id="ARBA00022475"/>
    </source>
</evidence>
<keyword evidence="8 10" id="KW-1133">Transmembrane helix</keyword>
<comment type="subcellular location">
    <subcellularLocation>
        <location evidence="1">Cell junction</location>
        <location evidence="1">Tight junction</location>
    </subcellularLocation>
    <subcellularLocation>
        <location evidence="2">Cell membrane</location>
        <topology evidence="2">Multi-pass membrane protein</topology>
    </subcellularLocation>
</comment>
<sequence>MASQCRQILGVLLSFLGWLGTITTCAMPMWASFLILVPVSWTAQTIIRDFHNPYLMSAQRRELGGRCISVGLRLHCSSSEEACSAASALPNMQINHDRQRGATMASQCQQILGVLLSFLGWLGTIITCAMPMWRVTAFIGANIVTLKSFGKDCG</sequence>
<dbReference type="EMBL" id="JBBPFD010000005">
    <property type="protein sequence ID" value="KAK7925370.1"/>
    <property type="molecule type" value="Genomic_DNA"/>
</dbReference>
<reference evidence="12" key="1">
    <citation type="submission" date="2024-04" db="EMBL/GenBank/DDBJ databases">
        <title>Salinicola lusitanus LLJ914,a marine bacterium isolated from the Okinawa Trough.</title>
        <authorList>
            <person name="Li J."/>
        </authorList>
    </citation>
    <scope>NUCLEOTIDE SEQUENCE [LARGE SCALE GENOMIC DNA]</scope>
</reference>
<dbReference type="InterPro" id="IPR006187">
    <property type="entry name" value="Claudin"/>
</dbReference>
<dbReference type="Proteomes" id="UP001460270">
    <property type="component" value="Unassembled WGS sequence"/>
</dbReference>
<dbReference type="PRINTS" id="PR01385">
    <property type="entry name" value="CLAUDIN14"/>
</dbReference>
<accession>A0AAW0PPD8</accession>
<keyword evidence="4" id="KW-0796">Tight junction</keyword>
<keyword evidence="12" id="KW-1185">Reference proteome</keyword>
<gene>
    <name evidence="11" type="ORF">WMY93_007680</name>
</gene>
<evidence type="ECO:0000313" key="12">
    <source>
        <dbReference type="Proteomes" id="UP001460270"/>
    </source>
</evidence>
<evidence type="ECO:0000313" key="11">
    <source>
        <dbReference type="EMBL" id="KAK7925370.1"/>
    </source>
</evidence>
<keyword evidence="5" id="KW-1003">Cell membrane</keyword>
<proteinExistence type="inferred from homology"/>
<evidence type="ECO:0000256" key="2">
    <source>
        <dbReference type="ARBA" id="ARBA00004651"/>
    </source>
</evidence>
<dbReference type="PANTHER" id="PTHR12002">
    <property type="entry name" value="CLAUDIN"/>
    <property type="match status" value="1"/>
</dbReference>
<evidence type="ECO:0000256" key="7">
    <source>
        <dbReference type="ARBA" id="ARBA00022949"/>
    </source>
</evidence>
<dbReference type="AlphaFoldDB" id="A0AAW0PPD8"/>
<dbReference type="GO" id="GO:0005923">
    <property type="term" value="C:bicellular tight junction"/>
    <property type="evidence" value="ECO:0007669"/>
    <property type="project" value="UniProtKB-SubCell"/>
</dbReference>
<evidence type="ECO:0000256" key="10">
    <source>
        <dbReference type="SAM" id="Phobius"/>
    </source>
</evidence>
<evidence type="ECO:0000256" key="4">
    <source>
        <dbReference type="ARBA" id="ARBA00022427"/>
    </source>
</evidence>
<evidence type="ECO:0000256" key="8">
    <source>
        <dbReference type="ARBA" id="ARBA00022989"/>
    </source>
</evidence>
<evidence type="ECO:0000256" key="1">
    <source>
        <dbReference type="ARBA" id="ARBA00004435"/>
    </source>
</evidence>
<evidence type="ECO:0000256" key="6">
    <source>
        <dbReference type="ARBA" id="ARBA00022692"/>
    </source>
</evidence>
<comment type="similarity">
    <text evidence="3">Belongs to the claudin family.</text>
</comment>